<organism evidence="2 3">
    <name type="scientific">Demequina lutea</name>
    <dbReference type="NCBI Taxonomy" id="431489"/>
    <lineage>
        <taxon>Bacteria</taxon>
        <taxon>Bacillati</taxon>
        <taxon>Actinomycetota</taxon>
        <taxon>Actinomycetes</taxon>
        <taxon>Micrococcales</taxon>
        <taxon>Demequinaceae</taxon>
        <taxon>Demequina</taxon>
    </lineage>
</organism>
<dbReference type="EMBL" id="JACBZO010000001">
    <property type="protein sequence ID" value="NYI40888.1"/>
    <property type="molecule type" value="Genomic_DNA"/>
</dbReference>
<gene>
    <name evidence="2" type="ORF">BKA03_001007</name>
</gene>
<protein>
    <submittedName>
        <fullName evidence="2">Uncharacterized protein</fullName>
    </submittedName>
</protein>
<keyword evidence="1" id="KW-0812">Transmembrane</keyword>
<keyword evidence="3" id="KW-1185">Reference proteome</keyword>
<feature type="transmembrane region" description="Helical" evidence="1">
    <location>
        <begin position="42"/>
        <end position="61"/>
    </location>
</feature>
<accession>A0A7Z0CJG6</accession>
<dbReference type="Proteomes" id="UP000547973">
    <property type="component" value="Unassembled WGS sequence"/>
</dbReference>
<proteinExistence type="predicted"/>
<keyword evidence="1" id="KW-1133">Transmembrane helix</keyword>
<dbReference type="AlphaFoldDB" id="A0A7Z0CJG6"/>
<feature type="transmembrane region" description="Helical" evidence="1">
    <location>
        <begin position="81"/>
        <end position="106"/>
    </location>
</feature>
<sequence length="136" mass="13680">MFTESGLSARKFLGGLVGGTIAGAALGIAAHLVHKPDFGKGAMIGAGAVLVLFILSAALGARRPAAARVMLGIKDERERAISVRAGADAALAMFGVGLIVTIAGLWNIPPLLPGGAVLIGGEAAFAVSLLIRLRRS</sequence>
<feature type="transmembrane region" description="Helical" evidence="1">
    <location>
        <begin position="112"/>
        <end position="131"/>
    </location>
</feature>
<evidence type="ECO:0000313" key="3">
    <source>
        <dbReference type="Proteomes" id="UP000547973"/>
    </source>
</evidence>
<evidence type="ECO:0000313" key="2">
    <source>
        <dbReference type="EMBL" id="NYI40888.1"/>
    </source>
</evidence>
<reference evidence="2 3" key="1">
    <citation type="submission" date="2020-07" db="EMBL/GenBank/DDBJ databases">
        <title>Sequencing the genomes of 1000 actinobacteria strains.</title>
        <authorList>
            <person name="Klenk H.-P."/>
        </authorList>
    </citation>
    <scope>NUCLEOTIDE SEQUENCE [LARGE SCALE GENOMIC DNA]</scope>
    <source>
        <strain evidence="2 3">DSM 19970</strain>
    </source>
</reference>
<comment type="caution">
    <text evidence="2">The sequence shown here is derived from an EMBL/GenBank/DDBJ whole genome shotgun (WGS) entry which is preliminary data.</text>
</comment>
<keyword evidence="1" id="KW-0472">Membrane</keyword>
<name>A0A7Z0CJG6_9MICO</name>
<feature type="transmembrane region" description="Helical" evidence="1">
    <location>
        <begin position="12"/>
        <end position="30"/>
    </location>
</feature>
<dbReference type="RefSeq" id="WP_062075868.1">
    <property type="nucleotide sequence ID" value="NZ_BBRC01000014.1"/>
</dbReference>
<evidence type="ECO:0000256" key="1">
    <source>
        <dbReference type="SAM" id="Phobius"/>
    </source>
</evidence>